<dbReference type="PANTHER" id="PTHR34322">
    <property type="entry name" value="TRANSPOSASE, Y1_TNP DOMAIN-CONTAINING"/>
    <property type="match status" value="1"/>
</dbReference>
<organism evidence="2 3">
    <name type="scientific">Candidatus Roizmanbacteria bacterium RIFCSPHIGHO2_12_FULL_41_11</name>
    <dbReference type="NCBI Taxonomy" id="1802052"/>
    <lineage>
        <taxon>Bacteria</taxon>
        <taxon>Candidatus Roizmaniibacteriota</taxon>
    </lineage>
</organism>
<feature type="domain" description="Transposase IS200-like" evidence="1">
    <location>
        <begin position="47"/>
        <end position="153"/>
    </location>
</feature>
<dbReference type="Pfam" id="PF01797">
    <property type="entry name" value="Y1_Tnp"/>
    <property type="match status" value="1"/>
</dbReference>
<dbReference type="GO" id="GO:0003677">
    <property type="term" value="F:DNA binding"/>
    <property type="evidence" value="ECO:0007669"/>
    <property type="project" value="InterPro"/>
</dbReference>
<dbReference type="Proteomes" id="UP000176803">
    <property type="component" value="Unassembled WGS sequence"/>
</dbReference>
<gene>
    <name evidence="2" type="ORF">A3F03_01735</name>
</gene>
<dbReference type="SUPFAM" id="SSF143422">
    <property type="entry name" value="Transposase IS200-like"/>
    <property type="match status" value="1"/>
</dbReference>
<evidence type="ECO:0000259" key="1">
    <source>
        <dbReference type="SMART" id="SM01321"/>
    </source>
</evidence>
<name>A0A1F7I095_9BACT</name>
<dbReference type="InterPro" id="IPR002686">
    <property type="entry name" value="Transposase_17"/>
</dbReference>
<dbReference type="GO" id="GO:0004803">
    <property type="term" value="F:transposase activity"/>
    <property type="evidence" value="ECO:0007669"/>
    <property type="project" value="InterPro"/>
</dbReference>
<accession>A0A1F7I095</accession>
<dbReference type="InterPro" id="IPR036515">
    <property type="entry name" value="Transposase_17_sf"/>
</dbReference>
<dbReference type="SMART" id="SM01321">
    <property type="entry name" value="Y1_Tnp"/>
    <property type="match status" value="1"/>
</dbReference>
<reference evidence="2 3" key="1">
    <citation type="journal article" date="2016" name="Nat. Commun.">
        <title>Thousands of microbial genomes shed light on interconnected biogeochemical processes in an aquifer system.</title>
        <authorList>
            <person name="Anantharaman K."/>
            <person name="Brown C.T."/>
            <person name="Hug L.A."/>
            <person name="Sharon I."/>
            <person name="Castelle C.J."/>
            <person name="Probst A.J."/>
            <person name="Thomas B.C."/>
            <person name="Singh A."/>
            <person name="Wilkins M.J."/>
            <person name="Karaoz U."/>
            <person name="Brodie E.L."/>
            <person name="Williams K.H."/>
            <person name="Hubbard S.S."/>
            <person name="Banfield J.F."/>
        </authorList>
    </citation>
    <scope>NUCLEOTIDE SEQUENCE [LARGE SCALE GENOMIC DNA]</scope>
</reference>
<dbReference type="AlphaFoldDB" id="A0A1F7I095"/>
<evidence type="ECO:0000313" key="2">
    <source>
        <dbReference type="EMBL" id="OGK36795.1"/>
    </source>
</evidence>
<evidence type="ECO:0000313" key="3">
    <source>
        <dbReference type="Proteomes" id="UP000176803"/>
    </source>
</evidence>
<dbReference type="PANTHER" id="PTHR34322:SF2">
    <property type="entry name" value="TRANSPOSASE IS200-LIKE DOMAIN-CONTAINING PROTEIN"/>
    <property type="match status" value="1"/>
</dbReference>
<protein>
    <recommendedName>
        <fullName evidence="1">Transposase IS200-like domain-containing protein</fullName>
    </recommendedName>
</protein>
<dbReference type="Gene3D" id="3.30.70.1290">
    <property type="entry name" value="Transposase IS200-like"/>
    <property type="match status" value="1"/>
</dbReference>
<dbReference type="EMBL" id="MGAC01000053">
    <property type="protein sequence ID" value="OGK36795.1"/>
    <property type="molecule type" value="Genomic_DNA"/>
</dbReference>
<comment type="caution">
    <text evidence="2">The sequence shown here is derived from an EMBL/GenBank/DDBJ whole genome shotgun (WGS) entry which is preliminary data.</text>
</comment>
<dbReference type="GO" id="GO:0006313">
    <property type="term" value="P:DNA transposition"/>
    <property type="evidence" value="ECO:0007669"/>
    <property type="project" value="InterPro"/>
</dbReference>
<proteinExistence type="predicted"/>
<sequence length="224" mass="26570">MPGRKTPLVNNEIYHVFNKGVASAPTFLNKREYGRAIETIRYYQNITPSLKYARFLRLSAKERLKILDKFKSRKDWLVEIVCFCFMPNHFHFLLKQLTDGGISKFMSNFTNSYTRYFNTKHERNGPLFTGKFRSVRIETEEQLVHVSRYVHLNPYASYVVKTAKDLEEYPYSSFPEYIGKTAVNLCSRDIILSHFKDTESYKNFVFDNADYQRELNKIKHLLQE</sequence>